<accession>A0A915J1L0</accession>
<dbReference type="PANTHER" id="PTHR19290:SF102">
    <property type="entry name" value="TRANSCRIPTION FACTOR ATOH8"/>
    <property type="match status" value="1"/>
</dbReference>
<keyword evidence="6" id="KW-0539">Nucleus</keyword>
<dbReference type="GO" id="GO:0009653">
    <property type="term" value="P:anatomical structure morphogenesis"/>
    <property type="evidence" value="ECO:0007669"/>
    <property type="project" value="TreeGrafter"/>
</dbReference>
<dbReference type="GO" id="GO:0045944">
    <property type="term" value="P:positive regulation of transcription by RNA polymerase II"/>
    <property type="evidence" value="ECO:0007669"/>
    <property type="project" value="TreeGrafter"/>
</dbReference>
<dbReference type="InterPro" id="IPR032660">
    <property type="entry name" value="ATOH8_bHLH"/>
</dbReference>
<dbReference type="InterPro" id="IPR050359">
    <property type="entry name" value="bHLH_transcription_factors"/>
</dbReference>
<dbReference type="WBParaSite" id="nRc.2.0.1.t20285-RA">
    <property type="protein sequence ID" value="nRc.2.0.1.t20285-RA"/>
    <property type="gene ID" value="nRc.2.0.1.g20285"/>
</dbReference>
<dbReference type="InterPro" id="IPR036638">
    <property type="entry name" value="HLH_DNA-bd_sf"/>
</dbReference>
<feature type="domain" description="BHLH" evidence="8">
    <location>
        <begin position="209"/>
        <end position="261"/>
    </location>
</feature>
<dbReference type="GO" id="GO:0016607">
    <property type="term" value="C:nuclear speck"/>
    <property type="evidence" value="ECO:0007669"/>
    <property type="project" value="UniProtKB-SubCell"/>
</dbReference>
<organism evidence="9 10">
    <name type="scientific">Romanomermis culicivorax</name>
    <name type="common">Nematode worm</name>
    <dbReference type="NCBI Taxonomy" id="13658"/>
    <lineage>
        <taxon>Eukaryota</taxon>
        <taxon>Metazoa</taxon>
        <taxon>Ecdysozoa</taxon>
        <taxon>Nematoda</taxon>
        <taxon>Enoplea</taxon>
        <taxon>Dorylaimia</taxon>
        <taxon>Mermithida</taxon>
        <taxon>Mermithoidea</taxon>
        <taxon>Mermithidae</taxon>
        <taxon>Romanomermis</taxon>
    </lineage>
</organism>
<evidence type="ECO:0000256" key="5">
    <source>
        <dbReference type="ARBA" id="ARBA00023163"/>
    </source>
</evidence>
<evidence type="ECO:0000256" key="7">
    <source>
        <dbReference type="SAM" id="MobiDB-lite"/>
    </source>
</evidence>
<dbReference type="Gene3D" id="4.10.280.10">
    <property type="entry name" value="Helix-loop-helix DNA-binding domain"/>
    <property type="match status" value="1"/>
</dbReference>
<dbReference type="Proteomes" id="UP000887565">
    <property type="component" value="Unplaced"/>
</dbReference>
<dbReference type="GO" id="GO:0005737">
    <property type="term" value="C:cytoplasm"/>
    <property type="evidence" value="ECO:0007669"/>
    <property type="project" value="UniProtKB-SubCell"/>
</dbReference>
<dbReference type="GO" id="GO:0070888">
    <property type="term" value="F:E-box binding"/>
    <property type="evidence" value="ECO:0007669"/>
    <property type="project" value="TreeGrafter"/>
</dbReference>
<dbReference type="PROSITE" id="PS50888">
    <property type="entry name" value="BHLH"/>
    <property type="match status" value="1"/>
</dbReference>
<keyword evidence="4" id="KW-0238">DNA-binding</keyword>
<evidence type="ECO:0000256" key="6">
    <source>
        <dbReference type="ARBA" id="ARBA00023242"/>
    </source>
</evidence>
<dbReference type="SUPFAM" id="SSF47459">
    <property type="entry name" value="HLH, helix-loop-helix DNA-binding domain"/>
    <property type="match status" value="1"/>
</dbReference>
<keyword evidence="3" id="KW-0805">Transcription regulation</keyword>
<evidence type="ECO:0000313" key="10">
    <source>
        <dbReference type="WBParaSite" id="nRc.2.0.1.t20285-RA"/>
    </source>
</evidence>
<name>A0A915J1L0_ROMCU</name>
<dbReference type="InterPro" id="IPR011598">
    <property type="entry name" value="bHLH_dom"/>
</dbReference>
<evidence type="ECO:0000313" key="9">
    <source>
        <dbReference type="Proteomes" id="UP000887565"/>
    </source>
</evidence>
<feature type="compositionally biased region" description="Polar residues" evidence="7">
    <location>
        <begin position="178"/>
        <end position="187"/>
    </location>
</feature>
<evidence type="ECO:0000256" key="3">
    <source>
        <dbReference type="ARBA" id="ARBA00023015"/>
    </source>
</evidence>
<proteinExistence type="predicted"/>
<keyword evidence="5" id="KW-0804">Transcription</keyword>
<reference evidence="10" key="1">
    <citation type="submission" date="2022-11" db="UniProtKB">
        <authorList>
            <consortium name="WormBaseParasite"/>
        </authorList>
    </citation>
    <scope>IDENTIFICATION</scope>
</reference>
<keyword evidence="9" id="KW-1185">Reference proteome</keyword>
<dbReference type="FunFam" id="4.10.280.10:FF:000052">
    <property type="entry name" value="Protein atonal homolog 8"/>
    <property type="match status" value="1"/>
</dbReference>
<dbReference type="CDD" id="cd11421">
    <property type="entry name" value="bHLH_TS_ATOH8"/>
    <property type="match status" value="1"/>
</dbReference>
<feature type="region of interest" description="Disordered" evidence="7">
    <location>
        <begin position="76"/>
        <end position="117"/>
    </location>
</feature>
<evidence type="ECO:0000256" key="4">
    <source>
        <dbReference type="ARBA" id="ARBA00023125"/>
    </source>
</evidence>
<dbReference type="AlphaFoldDB" id="A0A915J1L0"/>
<evidence type="ECO:0000256" key="1">
    <source>
        <dbReference type="ARBA" id="ARBA00004324"/>
    </source>
</evidence>
<dbReference type="SMART" id="SM00353">
    <property type="entry name" value="HLH"/>
    <property type="match status" value="1"/>
</dbReference>
<dbReference type="Pfam" id="PF00010">
    <property type="entry name" value="HLH"/>
    <property type="match status" value="1"/>
</dbReference>
<feature type="region of interest" description="Disordered" evidence="7">
    <location>
        <begin position="161"/>
        <end position="189"/>
    </location>
</feature>
<comment type="subcellular location">
    <subcellularLocation>
        <location evidence="2">Cytoplasm</location>
    </subcellularLocation>
    <subcellularLocation>
        <location evidence="1">Nucleus speckle</location>
    </subcellularLocation>
</comment>
<dbReference type="GO" id="GO:0003700">
    <property type="term" value="F:DNA-binding transcription factor activity"/>
    <property type="evidence" value="ECO:0007669"/>
    <property type="project" value="InterPro"/>
</dbReference>
<evidence type="ECO:0000259" key="8">
    <source>
        <dbReference type="PROSITE" id="PS50888"/>
    </source>
</evidence>
<dbReference type="GO" id="GO:0046983">
    <property type="term" value="F:protein dimerization activity"/>
    <property type="evidence" value="ECO:0007669"/>
    <property type="project" value="InterPro"/>
</dbReference>
<evidence type="ECO:0000256" key="2">
    <source>
        <dbReference type="ARBA" id="ARBA00004496"/>
    </source>
</evidence>
<dbReference type="PANTHER" id="PTHR19290">
    <property type="entry name" value="BASIC HELIX-LOOP-HELIX PROTEIN NEUROGENIN-RELATED"/>
    <property type="match status" value="1"/>
</dbReference>
<protein>
    <submittedName>
        <fullName evidence="10">BHLH domain-containing protein</fullName>
    </submittedName>
</protein>
<sequence>MISASPIFMKEFDVFLAYKVFHQVKIAYQIEPSFLAFVASTILNIMMLIDKLIVEEKLTKKFLPIKKRFNNNILDNSDQSQHEPLDFSLPTRKRASLKKPNEGEISPKSSKSCDQDRKNGSQIAAIKAIDRVQNQLGFLNLANWLLANELLPFYRLAPKFAQSSPSTTPDSSSDERNSATNNQNNHQEFVINPVTGNKVRKSYKNMTLERRMEANARERTRVHTIGAAFDDLRKLIPTKQPDQKLSKLSILRIACSYILLLAAMNGLDYSAGSQGYSVEECLELVSETLAAESKYRK</sequence>